<dbReference type="Pfam" id="PF21088">
    <property type="entry name" value="MS_channel_1st"/>
    <property type="match status" value="1"/>
</dbReference>
<evidence type="ECO:0000256" key="7">
    <source>
        <dbReference type="RuleBase" id="RU369025"/>
    </source>
</evidence>
<feature type="transmembrane region" description="Helical" evidence="7">
    <location>
        <begin position="62"/>
        <end position="80"/>
    </location>
</feature>
<keyword evidence="5 7" id="KW-1133">Transmembrane helix</keyword>
<comment type="subunit">
    <text evidence="7">Homoheptamer.</text>
</comment>
<dbReference type="Gene3D" id="1.10.287.1260">
    <property type="match status" value="1"/>
</dbReference>
<feature type="domain" description="Mechanosensitive ion channel transmembrane helices 2/3" evidence="10">
    <location>
        <begin position="67"/>
        <end position="106"/>
    </location>
</feature>
<feature type="transmembrane region" description="Helical" evidence="7">
    <location>
        <begin position="92"/>
        <end position="121"/>
    </location>
</feature>
<keyword evidence="7" id="KW-0407">Ion channel</keyword>
<proteinExistence type="inferred from homology"/>
<reference evidence="11 12" key="1">
    <citation type="submission" date="2022-05" db="EMBL/GenBank/DDBJ databases">
        <authorList>
            <person name="Park J.-S."/>
        </authorList>
    </citation>
    <scope>NUCLEOTIDE SEQUENCE [LARGE SCALE GENOMIC DNA]</scope>
    <source>
        <strain evidence="11 12">2012CJ34-2</strain>
    </source>
</reference>
<evidence type="ECO:0000313" key="11">
    <source>
        <dbReference type="EMBL" id="MCL6270423.1"/>
    </source>
</evidence>
<dbReference type="EMBL" id="JAMFLX010000013">
    <property type="protein sequence ID" value="MCL6270423.1"/>
    <property type="molecule type" value="Genomic_DNA"/>
</dbReference>
<dbReference type="SUPFAM" id="SSF82861">
    <property type="entry name" value="Mechanosensitive channel protein MscS (YggB), transmembrane region"/>
    <property type="match status" value="1"/>
</dbReference>
<accession>A0ABT0PGC0</accession>
<dbReference type="InterPro" id="IPR010920">
    <property type="entry name" value="LSM_dom_sf"/>
</dbReference>
<evidence type="ECO:0000256" key="5">
    <source>
        <dbReference type="ARBA" id="ARBA00022989"/>
    </source>
</evidence>
<comment type="caution">
    <text evidence="7">Lacks conserved residue(s) required for the propagation of feature annotation.</text>
</comment>
<evidence type="ECO:0000256" key="3">
    <source>
        <dbReference type="ARBA" id="ARBA00022475"/>
    </source>
</evidence>
<dbReference type="InterPro" id="IPR008910">
    <property type="entry name" value="MSC_TM_helix"/>
</dbReference>
<keyword evidence="7" id="KW-0813">Transport</keyword>
<feature type="domain" description="Mechanosensitive ion channel MscS" evidence="8">
    <location>
        <begin position="107"/>
        <end position="173"/>
    </location>
</feature>
<protein>
    <recommendedName>
        <fullName evidence="7">Small-conductance mechanosensitive channel</fullName>
    </recommendedName>
</protein>
<dbReference type="Gene3D" id="3.30.70.100">
    <property type="match status" value="1"/>
</dbReference>
<keyword evidence="7" id="KW-0997">Cell inner membrane</keyword>
<evidence type="ECO:0000313" key="12">
    <source>
        <dbReference type="Proteomes" id="UP001203338"/>
    </source>
</evidence>
<evidence type="ECO:0000259" key="8">
    <source>
        <dbReference type="Pfam" id="PF00924"/>
    </source>
</evidence>
<evidence type="ECO:0000256" key="6">
    <source>
        <dbReference type="ARBA" id="ARBA00023136"/>
    </source>
</evidence>
<evidence type="ECO:0000256" key="1">
    <source>
        <dbReference type="ARBA" id="ARBA00004651"/>
    </source>
</evidence>
<organism evidence="11 12">
    <name type="scientific">Parendozoicomonas callyspongiae</name>
    <dbReference type="NCBI Taxonomy" id="2942213"/>
    <lineage>
        <taxon>Bacteria</taxon>
        <taxon>Pseudomonadati</taxon>
        <taxon>Pseudomonadota</taxon>
        <taxon>Gammaproteobacteria</taxon>
        <taxon>Oceanospirillales</taxon>
        <taxon>Endozoicomonadaceae</taxon>
        <taxon>Parendozoicomonas</taxon>
    </lineage>
</organism>
<evidence type="ECO:0000259" key="9">
    <source>
        <dbReference type="Pfam" id="PF21082"/>
    </source>
</evidence>
<evidence type="ECO:0000256" key="4">
    <source>
        <dbReference type="ARBA" id="ARBA00022692"/>
    </source>
</evidence>
<keyword evidence="7" id="KW-0406">Ion transport</keyword>
<feature type="domain" description="Mechanosensitive ion channel MscS C-terminal" evidence="9">
    <location>
        <begin position="180"/>
        <end position="262"/>
    </location>
</feature>
<dbReference type="InterPro" id="IPR011066">
    <property type="entry name" value="MscS_channel_C_sf"/>
</dbReference>
<feature type="transmembrane region" description="Helical" evidence="7">
    <location>
        <begin position="20"/>
        <end position="39"/>
    </location>
</feature>
<dbReference type="SUPFAM" id="SSF82689">
    <property type="entry name" value="Mechanosensitive channel protein MscS (YggB), C-terminal domain"/>
    <property type="match status" value="1"/>
</dbReference>
<dbReference type="PANTHER" id="PTHR30221">
    <property type="entry name" value="SMALL-CONDUCTANCE MECHANOSENSITIVE CHANNEL"/>
    <property type="match status" value="1"/>
</dbReference>
<dbReference type="InterPro" id="IPR045275">
    <property type="entry name" value="MscS_archaea/bacteria_type"/>
</dbReference>
<gene>
    <name evidence="11" type="ORF">M3P05_10875</name>
</gene>
<dbReference type="SUPFAM" id="SSF50182">
    <property type="entry name" value="Sm-like ribonucleoproteins"/>
    <property type="match status" value="1"/>
</dbReference>
<dbReference type="InterPro" id="IPR049142">
    <property type="entry name" value="MS_channel_1st"/>
</dbReference>
<dbReference type="InterPro" id="IPR023408">
    <property type="entry name" value="MscS_beta-dom_sf"/>
</dbReference>
<dbReference type="Pfam" id="PF00924">
    <property type="entry name" value="MS_channel_2nd"/>
    <property type="match status" value="1"/>
</dbReference>
<keyword evidence="3" id="KW-1003">Cell membrane</keyword>
<keyword evidence="4 7" id="KW-0812">Transmembrane</keyword>
<dbReference type="InterPro" id="IPR006685">
    <property type="entry name" value="MscS_channel_2nd"/>
</dbReference>
<comment type="caution">
    <text evidence="11">The sequence shown here is derived from an EMBL/GenBank/DDBJ whole genome shotgun (WGS) entry which is preliminary data.</text>
</comment>
<dbReference type="Proteomes" id="UP001203338">
    <property type="component" value="Unassembled WGS sequence"/>
</dbReference>
<dbReference type="InterPro" id="IPR011014">
    <property type="entry name" value="MscS_channel_TM-2"/>
</dbReference>
<dbReference type="InterPro" id="IPR049278">
    <property type="entry name" value="MS_channel_C"/>
</dbReference>
<comment type="function">
    <text evidence="7">Mechanosensitive channel that participates in the regulation of osmotic pressure changes within the cell, opening in response to stretch forces in the membrane lipid bilayer, without the need for other proteins. Contributes to normal resistance to hypoosmotic shock. Forms an ion channel of 1.0 nanosiemens conductance with a slight preference for anions.</text>
</comment>
<dbReference type="Pfam" id="PF21082">
    <property type="entry name" value="MS_channel_3rd"/>
    <property type="match status" value="1"/>
</dbReference>
<keyword evidence="6 7" id="KW-0472">Membrane</keyword>
<dbReference type="PANTHER" id="PTHR30221:SF1">
    <property type="entry name" value="SMALL-CONDUCTANCE MECHANOSENSITIVE CHANNEL"/>
    <property type="match status" value="1"/>
</dbReference>
<comment type="similarity">
    <text evidence="2 7">Belongs to the MscS (TC 1.A.23) family.</text>
</comment>
<dbReference type="Pfam" id="PF05552">
    <property type="entry name" value="MS_channel_1st_1"/>
    <property type="match status" value="1"/>
</dbReference>
<dbReference type="Gene3D" id="2.30.30.60">
    <property type="match status" value="1"/>
</dbReference>
<comment type="subcellular location">
    <subcellularLocation>
        <location evidence="7">Cell inner membrane</location>
        <topology evidence="7">Multi-pass membrane protein</topology>
    </subcellularLocation>
    <subcellularLocation>
        <location evidence="1">Cell membrane</location>
        <topology evidence="1">Multi-pass membrane protein</topology>
    </subcellularLocation>
</comment>
<name>A0ABT0PGC0_9GAMM</name>
<keyword evidence="12" id="KW-1185">Reference proteome</keyword>
<evidence type="ECO:0000256" key="2">
    <source>
        <dbReference type="ARBA" id="ARBA00008017"/>
    </source>
</evidence>
<evidence type="ECO:0000259" key="10">
    <source>
        <dbReference type="Pfam" id="PF21088"/>
    </source>
</evidence>
<sequence>MQDLINSYFSNGRWLDSAAGFTINLVTAIIIFVVGRWLASKVVAGIDKVMARRNMDEVLRQFVKNVLGVLLTFVVLLIALERLGVDTTSLLALLGAAGLAVGLALKDSLSNFAAGVMLLLFKPFRAGDFVEAGGSTGIVEKIGMFTTQMRTPDNCEINVPNANIYSDTIVNYSAKPTRRIDLVIGIGYGDDLKKARDVLQRLVDADSRILKDPEAVIAVSELADSSVNFVVRPWVKTADYWDVRWSLTEQIKQTFDKEGISIPYPQQDVHMHQVEATYQADAA</sequence>